<dbReference type="CDD" id="cd20034">
    <property type="entry name" value="FH_FOXQ1-like"/>
    <property type="match status" value="1"/>
</dbReference>
<dbReference type="InterPro" id="IPR030456">
    <property type="entry name" value="TF_fork_head_CS_2"/>
</dbReference>
<dbReference type="EMBL" id="BDGG01000001">
    <property type="protein sequence ID" value="GAU88876.1"/>
    <property type="molecule type" value="Genomic_DNA"/>
</dbReference>
<feature type="region of interest" description="Disordered" evidence="5">
    <location>
        <begin position="306"/>
        <end position="339"/>
    </location>
</feature>
<dbReference type="PANTHER" id="PTHR11829:SF206">
    <property type="entry name" value="FORKHEAD BOX PROTEIN Q1"/>
    <property type="match status" value="1"/>
</dbReference>
<keyword evidence="8" id="KW-1185">Reference proteome</keyword>
<keyword evidence="3 4" id="KW-0539">Nucleus</keyword>
<dbReference type="GO" id="GO:0005634">
    <property type="term" value="C:nucleus"/>
    <property type="evidence" value="ECO:0007669"/>
    <property type="project" value="UniProtKB-SubCell"/>
</dbReference>
<evidence type="ECO:0000256" key="1">
    <source>
        <dbReference type="ARBA" id="ARBA00004123"/>
    </source>
</evidence>
<name>A0A1D1UGV8_RAMVA</name>
<keyword evidence="2 4" id="KW-0238">DNA-binding</keyword>
<dbReference type="PROSITE" id="PS00658">
    <property type="entry name" value="FORK_HEAD_2"/>
    <property type="match status" value="1"/>
</dbReference>
<dbReference type="InterPro" id="IPR036388">
    <property type="entry name" value="WH-like_DNA-bd_sf"/>
</dbReference>
<dbReference type="AlphaFoldDB" id="A0A1D1UGV8"/>
<evidence type="ECO:0000259" key="6">
    <source>
        <dbReference type="PROSITE" id="PS50039"/>
    </source>
</evidence>
<dbReference type="InterPro" id="IPR047518">
    <property type="entry name" value="FH_FOXQ1"/>
</dbReference>
<feature type="region of interest" description="Disordered" evidence="5">
    <location>
        <begin position="1"/>
        <end position="71"/>
    </location>
</feature>
<dbReference type="SMART" id="SM00339">
    <property type="entry name" value="FH"/>
    <property type="match status" value="1"/>
</dbReference>
<dbReference type="FunFam" id="1.10.10.10:FF:000071">
    <property type="entry name" value="Forkhead box F1"/>
    <property type="match status" value="1"/>
</dbReference>
<evidence type="ECO:0000256" key="4">
    <source>
        <dbReference type="PROSITE-ProRule" id="PRU00089"/>
    </source>
</evidence>
<sequence>MENVTVYGAAEDSASAVHRAAEADQSMMEDDHPGSNRTDSPSNSSINPDVVGREGGGPNQKPSVKSNYQRRPKPPFSYIALIAKAIRASATGKLTLAEINDYLMKEWPFFRGDYTGWRNSIRHNLSLNECFKKVLRDPNRPWGKDNYWMLNESSDYTFADGVFRRRRKRLHKKCRSGGRATGGGRLVNEFNPEHKHENFRNRRQSSFLIDDLLGRRQQCSTSEEDRLEGAAVGLDENIPSRSSITSRTTKLPPSVQSDDTAEEVCGSRCSQVEASSKRKSVSATAAASANNKTRKLLDNSVSTAVKKSNSSHRHHSAIGHQLKLVPHSSSPSRSPSVSLNKHVTASVSTNAKQAKKEAALPKPDDIIKPKFLRYSSAKWEEGEVQPLSAYPFWLNGACLPRHHPHSLMAMQPYAGFPFSANTFPANLYPFLSSQALTQMAAGCLPGPDAAQLQSAVCSIPNFSSYMLKPFT</sequence>
<comment type="caution">
    <text evidence="7">The sequence shown here is derived from an EMBL/GenBank/DDBJ whole genome shotgun (WGS) entry which is preliminary data.</text>
</comment>
<organism evidence="7 8">
    <name type="scientific">Ramazzottius varieornatus</name>
    <name type="common">Water bear</name>
    <name type="synonym">Tardigrade</name>
    <dbReference type="NCBI Taxonomy" id="947166"/>
    <lineage>
        <taxon>Eukaryota</taxon>
        <taxon>Metazoa</taxon>
        <taxon>Ecdysozoa</taxon>
        <taxon>Tardigrada</taxon>
        <taxon>Eutardigrada</taxon>
        <taxon>Parachela</taxon>
        <taxon>Hypsibioidea</taxon>
        <taxon>Ramazzottiidae</taxon>
        <taxon>Ramazzottius</taxon>
    </lineage>
</organism>
<dbReference type="STRING" id="947166.A0A1D1UGV8"/>
<reference evidence="7 8" key="1">
    <citation type="journal article" date="2016" name="Nat. Commun.">
        <title>Extremotolerant tardigrade genome and improved radiotolerance of human cultured cells by tardigrade-unique protein.</title>
        <authorList>
            <person name="Hashimoto T."/>
            <person name="Horikawa D.D."/>
            <person name="Saito Y."/>
            <person name="Kuwahara H."/>
            <person name="Kozuka-Hata H."/>
            <person name="Shin-I T."/>
            <person name="Minakuchi Y."/>
            <person name="Ohishi K."/>
            <person name="Motoyama A."/>
            <person name="Aizu T."/>
            <person name="Enomoto A."/>
            <person name="Kondo K."/>
            <person name="Tanaka S."/>
            <person name="Hara Y."/>
            <person name="Koshikawa S."/>
            <person name="Sagara H."/>
            <person name="Miura T."/>
            <person name="Yokobori S."/>
            <person name="Miyagawa K."/>
            <person name="Suzuki Y."/>
            <person name="Kubo T."/>
            <person name="Oyama M."/>
            <person name="Kohara Y."/>
            <person name="Fujiyama A."/>
            <person name="Arakawa K."/>
            <person name="Katayama T."/>
            <person name="Toyoda A."/>
            <person name="Kunieda T."/>
        </authorList>
    </citation>
    <scope>NUCLEOTIDE SEQUENCE [LARGE SCALE GENOMIC DNA]</scope>
    <source>
        <strain evidence="7 8">YOKOZUNA-1</strain>
    </source>
</reference>
<feature type="domain" description="Fork-head" evidence="6">
    <location>
        <begin position="73"/>
        <end position="168"/>
    </location>
</feature>
<dbReference type="PROSITE" id="PS50039">
    <property type="entry name" value="FORK_HEAD_3"/>
    <property type="match status" value="1"/>
</dbReference>
<evidence type="ECO:0000313" key="7">
    <source>
        <dbReference type="EMBL" id="GAU88876.1"/>
    </source>
</evidence>
<feature type="compositionally biased region" description="Low complexity" evidence="5">
    <location>
        <begin position="326"/>
        <end position="338"/>
    </location>
</feature>
<dbReference type="PRINTS" id="PR00053">
    <property type="entry name" value="FORKHEAD"/>
</dbReference>
<gene>
    <name evidence="7" type="primary">RvY_01494-1</name>
    <name evidence="7" type="synonym">RvY_01494.1</name>
    <name evidence="7" type="ORF">RvY_01494</name>
</gene>
<dbReference type="InterPro" id="IPR001766">
    <property type="entry name" value="Fork_head_dom"/>
</dbReference>
<dbReference type="GO" id="GO:0001710">
    <property type="term" value="P:mesodermal cell fate commitment"/>
    <property type="evidence" value="ECO:0007669"/>
    <property type="project" value="UniProtKB-ARBA"/>
</dbReference>
<dbReference type="Pfam" id="PF00250">
    <property type="entry name" value="Forkhead"/>
    <property type="match status" value="1"/>
</dbReference>
<dbReference type="PANTHER" id="PTHR11829">
    <property type="entry name" value="FORKHEAD BOX PROTEIN"/>
    <property type="match status" value="1"/>
</dbReference>
<accession>A0A1D1UGV8</accession>
<dbReference type="GO" id="GO:0000981">
    <property type="term" value="F:DNA-binding transcription factor activity, RNA polymerase II-specific"/>
    <property type="evidence" value="ECO:0007669"/>
    <property type="project" value="TreeGrafter"/>
</dbReference>
<protein>
    <recommendedName>
        <fullName evidence="6">Fork-head domain-containing protein</fullName>
    </recommendedName>
</protein>
<dbReference type="InterPro" id="IPR036390">
    <property type="entry name" value="WH_DNA-bd_sf"/>
</dbReference>
<dbReference type="InterPro" id="IPR018122">
    <property type="entry name" value="TF_fork_head_CS_1"/>
</dbReference>
<dbReference type="InterPro" id="IPR050211">
    <property type="entry name" value="FOX_domain-containing"/>
</dbReference>
<dbReference type="PROSITE" id="PS00657">
    <property type="entry name" value="FORK_HEAD_1"/>
    <property type="match status" value="1"/>
</dbReference>
<evidence type="ECO:0000313" key="8">
    <source>
        <dbReference type="Proteomes" id="UP000186922"/>
    </source>
</evidence>
<evidence type="ECO:0000256" key="5">
    <source>
        <dbReference type="SAM" id="MobiDB-lite"/>
    </source>
</evidence>
<dbReference type="GO" id="GO:0000978">
    <property type="term" value="F:RNA polymerase II cis-regulatory region sequence-specific DNA binding"/>
    <property type="evidence" value="ECO:0007669"/>
    <property type="project" value="TreeGrafter"/>
</dbReference>
<proteinExistence type="predicted"/>
<feature type="compositionally biased region" description="Polar residues" evidence="5">
    <location>
        <begin position="35"/>
        <end position="47"/>
    </location>
</feature>
<dbReference type="Gene3D" id="1.10.10.10">
    <property type="entry name" value="Winged helix-like DNA-binding domain superfamily/Winged helix DNA-binding domain"/>
    <property type="match status" value="1"/>
</dbReference>
<feature type="DNA-binding region" description="Fork-head" evidence="4">
    <location>
        <begin position="73"/>
        <end position="168"/>
    </location>
</feature>
<feature type="compositionally biased region" description="Low complexity" evidence="5">
    <location>
        <begin position="240"/>
        <end position="249"/>
    </location>
</feature>
<evidence type="ECO:0000256" key="3">
    <source>
        <dbReference type="ARBA" id="ARBA00023242"/>
    </source>
</evidence>
<feature type="region of interest" description="Disordered" evidence="5">
    <location>
        <begin position="220"/>
        <end position="262"/>
    </location>
</feature>
<dbReference type="SUPFAM" id="SSF46785">
    <property type="entry name" value="Winged helix' DNA-binding domain"/>
    <property type="match status" value="1"/>
</dbReference>
<comment type="subcellular location">
    <subcellularLocation>
        <location evidence="1 4">Nucleus</location>
    </subcellularLocation>
</comment>
<dbReference type="OrthoDB" id="5954824at2759"/>
<evidence type="ECO:0000256" key="2">
    <source>
        <dbReference type="ARBA" id="ARBA00023125"/>
    </source>
</evidence>
<dbReference type="Proteomes" id="UP000186922">
    <property type="component" value="Unassembled WGS sequence"/>
</dbReference>